<dbReference type="GO" id="GO:0045454">
    <property type="term" value="P:cell redox homeostasis"/>
    <property type="evidence" value="ECO:0007669"/>
    <property type="project" value="TreeGrafter"/>
</dbReference>
<evidence type="ECO:0000256" key="3">
    <source>
        <dbReference type="ARBA" id="ARBA00022982"/>
    </source>
</evidence>
<feature type="domain" description="Thioredoxin" evidence="6">
    <location>
        <begin position="1"/>
        <end position="106"/>
    </location>
</feature>
<dbReference type="Pfam" id="PF14561">
    <property type="entry name" value="TPR_20"/>
    <property type="match status" value="1"/>
</dbReference>
<name>A0A858Q3Z3_9GAMM</name>
<organism evidence="7 8">
    <name type="scientific">Methylococcus geothermalis</name>
    <dbReference type="NCBI Taxonomy" id="2681310"/>
    <lineage>
        <taxon>Bacteria</taxon>
        <taxon>Pseudomonadati</taxon>
        <taxon>Pseudomonadota</taxon>
        <taxon>Gammaproteobacteria</taxon>
        <taxon>Methylococcales</taxon>
        <taxon>Methylococcaceae</taxon>
        <taxon>Methylococcus</taxon>
    </lineage>
</organism>
<proteinExistence type="inferred from homology"/>
<dbReference type="FunFam" id="3.40.30.10:FF:000001">
    <property type="entry name" value="Thioredoxin"/>
    <property type="match status" value="1"/>
</dbReference>
<keyword evidence="4" id="KW-1015">Disulfide bond</keyword>
<evidence type="ECO:0000256" key="1">
    <source>
        <dbReference type="ARBA" id="ARBA00008987"/>
    </source>
</evidence>
<dbReference type="PROSITE" id="PS51352">
    <property type="entry name" value="THIOREDOXIN_2"/>
    <property type="match status" value="1"/>
</dbReference>
<dbReference type="InterPro" id="IPR036249">
    <property type="entry name" value="Thioredoxin-like_sf"/>
</dbReference>
<dbReference type="Proteomes" id="UP000503004">
    <property type="component" value="Chromosome"/>
</dbReference>
<dbReference type="GO" id="GO:0006950">
    <property type="term" value="P:response to stress"/>
    <property type="evidence" value="ECO:0007669"/>
    <property type="project" value="UniProtKB-ARBA"/>
</dbReference>
<dbReference type="InterPro" id="IPR011990">
    <property type="entry name" value="TPR-like_helical_dom_sf"/>
</dbReference>
<dbReference type="GO" id="GO:0015035">
    <property type="term" value="F:protein-disulfide reductase activity"/>
    <property type="evidence" value="ECO:0007669"/>
    <property type="project" value="UniProtKB-ARBA"/>
</dbReference>
<dbReference type="EMBL" id="CP046565">
    <property type="protein sequence ID" value="QJD28538.1"/>
    <property type="molecule type" value="Genomic_DNA"/>
</dbReference>
<gene>
    <name evidence="7" type="ORF">GNH96_00190</name>
</gene>
<dbReference type="Gene3D" id="3.40.30.10">
    <property type="entry name" value="Glutaredoxin"/>
    <property type="match status" value="1"/>
</dbReference>
<dbReference type="KEGG" id="metu:GNH96_00190"/>
<evidence type="ECO:0000256" key="4">
    <source>
        <dbReference type="ARBA" id="ARBA00023157"/>
    </source>
</evidence>
<dbReference type="PROSITE" id="PS00194">
    <property type="entry name" value="THIOREDOXIN_1"/>
    <property type="match status" value="1"/>
</dbReference>
<dbReference type="CDD" id="cd02947">
    <property type="entry name" value="TRX_family"/>
    <property type="match status" value="1"/>
</dbReference>
<evidence type="ECO:0000256" key="5">
    <source>
        <dbReference type="ARBA" id="ARBA00023284"/>
    </source>
</evidence>
<sequence length="271" mass="29767">MSDSAFDFDRAVIQNSFAIPVLVDFWAPWCAPCRALTPLLETVAARMAGRFELVKVNTEEYPAIAQQYGVRGIPNVKLFVDGAVADEFTGALPESALEAWLQRALPSPYREQLKRAEGLLGTGRSAEAEPVLRHILAAEPGNERAAILLAQLLLKTSPDEALAAVKAIGPDSDQSDAAEALRTLARLFGLLEHPERLDDAPAKSAYLEAIRNIREENYEPALRQLIELVRQARGYDEDGARKACVAIFRLLGDGHELTRSYRGQLSNALYV</sequence>
<accession>A0A858Q3Z3</accession>
<dbReference type="RefSeq" id="WP_169601192.1">
    <property type="nucleotide sequence ID" value="NZ_CP046565.1"/>
</dbReference>
<dbReference type="SUPFAM" id="SSF52833">
    <property type="entry name" value="Thioredoxin-like"/>
    <property type="match status" value="1"/>
</dbReference>
<evidence type="ECO:0000313" key="7">
    <source>
        <dbReference type="EMBL" id="QJD28538.1"/>
    </source>
</evidence>
<dbReference type="InterPro" id="IPR017937">
    <property type="entry name" value="Thioredoxin_CS"/>
</dbReference>
<dbReference type="InterPro" id="IPR013766">
    <property type="entry name" value="Thioredoxin_domain"/>
</dbReference>
<keyword evidence="2" id="KW-0813">Transport</keyword>
<comment type="similarity">
    <text evidence="1">Belongs to the thioredoxin family.</text>
</comment>
<dbReference type="Pfam" id="PF14559">
    <property type="entry name" value="TPR_19"/>
    <property type="match status" value="1"/>
</dbReference>
<evidence type="ECO:0000259" key="6">
    <source>
        <dbReference type="PROSITE" id="PS51352"/>
    </source>
</evidence>
<evidence type="ECO:0000313" key="8">
    <source>
        <dbReference type="Proteomes" id="UP000503004"/>
    </source>
</evidence>
<dbReference type="AlphaFoldDB" id="A0A858Q3Z3"/>
<dbReference type="PANTHER" id="PTHR45663:SF11">
    <property type="entry name" value="GEO12009P1"/>
    <property type="match status" value="1"/>
</dbReference>
<dbReference type="PANTHER" id="PTHR45663">
    <property type="entry name" value="GEO12009P1"/>
    <property type="match status" value="1"/>
</dbReference>
<keyword evidence="8" id="KW-1185">Reference proteome</keyword>
<dbReference type="GO" id="GO:0005829">
    <property type="term" value="C:cytosol"/>
    <property type="evidence" value="ECO:0007669"/>
    <property type="project" value="TreeGrafter"/>
</dbReference>
<keyword evidence="5" id="KW-0676">Redox-active center</keyword>
<dbReference type="Pfam" id="PF00085">
    <property type="entry name" value="Thioredoxin"/>
    <property type="match status" value="1"/>
</dbReference>
<dbReference type="Gene3D" id="1.25.40.10">
    <property type="entry name" value="Tetratricopeptide repeat domain"/>
    <property type="match status" value="2"/>
</dbReference>
<reference evidence="8" key="1">
    <citation type="submission" date="2019-12" db="EMBL/GenBank/DDBJ databases">
        <authorList>
            <person name="Awala S.I."/>
            <person name="Rhee S.K."/>
        </authorList>
    </citation>
    <scope>NUCLEOTIDE SEQUENCE [LARGE SCALE GENOMIC DNA]</scope>
    <source>
        <strain evidence="8">IM1</strain>
    </source>
</reference>
<keyword evidence="3" id="KW-0249">Electron transport</keyword>
<evidence type="ECO:0000256" key="2">
    <source>
        <dbReference type="ARBA" id="ARBA00022448"/>
    </source>
</evidence>
<dbReference type="PRINTS" id="PR00421">
    <property type="entry name" value="THIOREDOXIN"/>
</dbReference>
<protein>
    <submittedName>
        <fullName evidence="7">Tetratricopeptide repeat protein</fullName>
    </submittedName>
</protein>